<organism evidence="2 3">
    <name type="scientific">Chionoecetes opilio</name>
    <name type="common">Atlantic snow crab</name>
    <name type="synonym">Cancer opilio</name>
    <dbReference type="NCBI Taxonomy" id="41210"/>
    <lineage>
        <taxon>Eukaryota</taxon>
        <taxon>Metazoa</taxon>
        <taxon>Ecdysozoa</taxon>
        <taxon>Arthropoda</taxon>
        <taxon>Crustacea</taxon>
        <taxon>Multicrustacea</taxon>
        <taxon>Malacostraca</taxon>
        <taxon>Eumalacostraca</taxon>
        <taxon>Eucarida</taxon>
        <taxon>Decapoda</taxon>
        <taxon>Pleocyemata</taxon>
        <taxon>Brachyura</taxon>
        <taxon>Eubrachyura</taxon>
        <taxon>Majoidea</taxon>
        <taxon>Majidae</taxon>
        <taxon>Chionoecetes</taxon>
    </lineage>
</organism>
<name>A0A8J4YM49_CHIOP</name>
<proteinExistence type="predicted"/>
<keyword evidence="3" id="KW-1185">Reference proteome</keyword>
<protein>
    <submittedName>
        <fullName evidence="2">Uncharacterized protein</fullName>
    </submittedName>
</protein>
<sequence length="189" mass="21029">MCQDLLLAQRKAWGSHCASLPHPPPQRYVGFFPLHGGEKTTPLTAPEDGANPLLMTRRRLHCLPHTIRTRLVSGLLSLIPYINAAIKTAVFPPLASRHSPVLSRLMRWTGPVPLRPGKTAGRGNVPYEFLLHMTPPLKSTALSLFKTSWLRGVFPTFWKSSTLLPIKPKPGRTPNSRPHTAYRSPLLRG</sequence>
<evidence type="ECO:0000313" key="2">
    <source>
        <dbReference type="EMBL" id="KAG0725114.1"/>
    </source>
</evidence>
<accession>A0A8J4YM49</accession>
<evidence type="ECO:0000256" key="1">
    <source>
        <dbReference type="SAM" id="MobiDB-lite"/>
    </source>
</evidence>
<comment type="caution">
    <text evidence="2">The sequence shown here is derived from an EMBL/GenBank/DDBJ whole genome shotgun (WGS) entry which is preliminary data.</text>
</comment>
<reference evidence="2" key="1">
    <citation type="submission" date="2020-07" db="EMBL/GenBank/DDBJ databases">
        <title>The High-quality genome of the commercially important snow crab, Chionoecetes opilio.</title>
        <authorList>
            <person name="Jeong J.-H."/>
            <person name="Ryu S."/>
        </authorList>
    </citation>
    <scope>NUCLEOTIDE SEQUENCE</scope>
    <source>
        <strain evidence="2">MADBK_172401_WGS</strain>
        <tissue evidence="2">Digestive gland</tissue>
    </source>
</reference>
<feature type="region of interest" description="Disordered" evidence="1">
    <location>
        <begin position="168"/>
        <end position="189"/>
    </location>
</feature>
<dbReference type="AlphaFoldDB" id="A0A8J4YM49"/>
<dbReference type="Proteomes" id="UP000770661">
    <property type="component" value="Unassembled WGS sequence"/>
</dbReference>
<dbReference type="EMBL" id="JACEEZ010005999">
    <property type="protein sequence ID" value="KAG0725114.1"/>
    <property type="molecule type" value="Genomic_DNA"/>
</dbReference>
<evidence type="ECO:0000313" key="3">
    <source>
        <dbReference type="Proteomes" id="UP000770661"/>
    </source>
</evidence>
<gene>
    <name evidence="2" type="ORF">GWK47_039232</name>
</gene>